<organism evidence="2 3">
    <name type="scientific">Symbiodinium microadriaticum</name>
    <name type="common">Dinoflagellate</name>
    <name type="synonym">Zooxanthella microadriatica</name>
    <dbReference type="NCBI Taxonomy" id="2951"/>
    <lineage>
        <taxon>Eukaryota</taxon>
        <taxon>Sar</taxon>
        <taxon>Alveolata</taxon>
        <taxon>Dinophyceae</taxon>
        <taxon>Suessiales</taxon>
        <taxon>Symbiodiniaceae</taxon>
        <taxon>Symbiodinium</taxon>
    </lineage>
</organism>
<comment type="caution">
    <text evidence="2">The sequence shown here is derived from an EMBL/GenBank/DDBJ whole genome shotgun (WGS) entry which is preliminary data.</text>
</comment>
<feature type="region of interest" description="Disordered" evidence="1">
    <location>
        <begin position="1"/>
        <end position="48"/>
    </location>
</feature>
<dbReference type="AlphaFoldDB" id="A0A1Q9CSY0"/>
<sequence length="79" mass="9244">MCVDMLLPSPALDAGTSTAQSNSRFNFRPAEDQAQSKEKDDDEEEVDEMEMIQQLLEREQSYRKELARRDRERSNAFRC</sequence>
<name>A0A1Q9CSY0_SYMMI</name>
<dbReference type="Proteomes" id="UP000186817">
    <property type="component" value="Unassembled WGS sequence"/>
</dbReference>
<protein>
    <submittedName>
        <fullName evidence="2">Uncharacterized protein</fullName>
    </submittedName>
</protein>
<evidence type="ECO:0000256" key="1">
    <source>
        <dbReference type="SAM" id="MobiDB-lite"/>
    </source>
</evidence>
<proteinExistence type="predicted"/>
<evidence type="ECO:0000313" key="2">
    <source>
        <dbReference type="EMBL" id="OLP86011.1"/>
    </source>
</evidence>
<feature type="compositionally biased region" description="Polar residues" evidence="1">
    <location>
        <begin position="15"/>
        <end position="25"/>
    </location>
</feature>
<accession>A0A1Q9CSY0</accession>
<reference evidence="2 3" key="1">
    <citation type="submission" date="2016-02" db="EMBL/GenBank/DDBJ databases">
        <title>Genome analysis of coral dinoflagellate symbionts highlights evolutionary adaptations to a symbiotic lifestyle.</title>
        <authorList>
            <person name="Aranda M."/>
            <person name="Li Y."/>
            <person name="Liew Y.J."/>
            <person name="Baumgarten S."/>
            <person name="Simakov O."/>
            <person name="Wilson M."/>
            <person name="Piel J."/>
            <person name="Ashoor H."/>
            <person name="Bougouffa S."/>
            <person name="Bajic V.B."/>
            <person name="Ryu T."/>
            <person name="Ravasi T."/>
            <person name="Bayer T."/>
            <person name="Micklem G."/>
            <person name="Kim H."/>
            <person name="Bhak J."/>
            <person name="Lajeunesse T.C."/>
            <person name="Voolstra C.R."/>
        </authorList>
    </citation>
    <scope>NUCLEOTIDE SEQUENCE [LARGE SCALE GENOMIC DNA]</scope>
    <source>
        <strain evidence="2 3">CCMP2467</strain>
    </source>
</reference>
<gene>
    <name evidence="2" type="ORF">AK812_SmicGene32935</name>
</gene>
<dbReference type="EMBL" id="LSRX01000941">
    <property type="protein sequence ID" value="OLP86011.1"/>
    <property type="molecule type" value="Genomic_DNA"/>
</dbReference>
<feature type="compositionally biased region" description="Basic and acidic residues" evidence="1">
    <location>
        <begin position="29"/>
        <end position="39"/>
    </location>
</feature>
<evidence type="ECO:0000313" key="3">
    <source>
        <dbReference type="Proteomes" id="UP000186817"/>
    </source>
</evidence>
<keyword evidence="3" id="KW-1185">Reference proteome</keyword>